<proteinExistence type="predicted"/>
<accession>A0A812X0A4</accession>
<feature type="non-terminal residue" evidence="2">
    <location>
        <position position="97"/>
    </location>
</feature>
<sequence>QELPHEEAEPGEQEPEGPSFPAGIYVLLRPTFVSPAADIFAPDDDELIAELEEGEEIEIVEVEDFPEEERVRGRILDPDGWVTLMNTATGTVWASLK</sequence>
<name>A0A812X0A4_SYMPI</name>
<evidence type="ECO:0000313" key="2">
    <source>
        <dbReference type="EMBL" id="CAE7710659.1"/>
    </source>
</evidence>
<gene>
    <name evidence="2" type="primary">VAPA</name>
    <name evidence="2" type="ORF">SPIL2461_LOCUS20142</name>
</gene>
<organism evidence="2 3">
    <name type="scientific">Symbiodinium pilosum</name>
    <name type="common">Dinoflagellate</name>
    <dbReference type="NCBI Taxonomy" id="2952"/>
    <lineage>
        <taxon>Eukaryota</taxon>
        <taxon>Sar</taxon>
        <taxon>Alveolata</taxon>
        <taxon>Dinophyceae</taxon>
        <taxon>Suessiales</taxon>
        <taxon>Symbiodiniaceae</taxon>
        <taxon>Symbiodinium</taxon>
    </lineage>
</organism>
<dbReference type="AlphaFoldDB" id="A0A812X0A4"/>
<evidence type="ECO:0000313" key="3">
    <source>
        <dbReference type="Proteomes" id="UP000649617"/>
    </source>
</evidence>
<feature type="region of interest" description="Disordered" evidence="1">
    <location>
        <begin position="1"/>
        <end position="21"/>
    </location>
</feature>
<dbReference type="EMBL" id="CAJNIZ010045105">
    <property type="protein sequence ID" value="CAE7710659.1"/>
    <property type="molecule type" value="Genomic_DNA"/>
</dbReference>
<keyword evidence="3" id="KW-1185">Reference proteome</keyword>
<comment type="caution">
    <text evidence="2">The sequence shown here is derived from an EMBL/GenBank/DDBJ whole genome shotgun (WGS) entry which is preliminary data.</text>
</comment>
<evidence type="ECO:0000256" key="1">
    <source>
        <dbReference type="SAM" id="MobiDB-lite"/>
    </source>
</evidence>
<protein>
    <submittedName>
        <fullName evidence="2">VAPA protein</fullName>
    </submittedName>
</protein>
<dbReference type="Proteomes" id="UP000649617">
    <property type="component" value="Unassembled WGS sequence"/>
</dbReference>
<feature type="non-terminal residue" evidence="2">
    <location>
        <position position="1"/>
    </location>
</feature>
<reference evidence="2" key="1">
    <citation type="submission" date="2021-02" db="EMBL/GenBank/DDBJ databases">
        <authorList>
            <person name="Dougan E. K."/>
            <person name="Rhodes N."/>
            <person name="Thang M."/>
            <person name="Chan C."/>
        </authorList>
    </citation>
    <scope>NUCLEOTIDE SEQUENCE</scope>
</reference>